<dbReference type="InterPro" id="IPR050314">
    <property type="entry name" value="Glycosyl_Hydrlase_18"/>
</dbReference>
<comment type="similarity">
    <text evidence="1">Belongs to the glycosyl hydrolase 18 family. Chitinase class II subfamily.</text>
</comment>
<dbReference type="Pfam" id="PF01607">
    <property type="entry name" value="CBM_14"/>
    <property type="match status" value="1"/>
</dbReference>
<dbReference type="Pfam" id="PF00704">
    <property type="entry name" value="Glyco_hydro_18"/>
    <property type="match status" value="1"/>
</dbReference>
<feature type="region of interest" description="Disordered" evidence="7">
    <location>
        <begin position="255"/>
        <end position="287"/>
    </location>
</feature>
<keyword evidence="11" id="KW-1185">Reference proteome</keyword>
<dbReference type="PROSITE" id="PS50940">
    <property type="entry name" value="CHIT_BIND_II"/>
    <property type="match status" value="1"/>
</dbReference>
<dbReference type="GO" id="GO:0004568">
    <property type="term" value="F:chitinase activity"/>
    <property type="evidence" value="ECO:0007669"/>
    <property type="project" value="TreeGrafter"/>
</dbReference>
<keyword evidence="5 6" id="KW-0326">Glycosidase</keyword>
<evidence type="ECO:0000256" key="2">
    <source>
        <dbReference type="ARBA" id="ARBA00022669"/>
    </source>
</evidence>
<dbReference type="InterPro" id="IPR002557">
    <property type="entry name" value="Chitin-bd_dom"/>
</dbReference>
<evidence type="ECO:0000256" key="6">
    <source>
        <dbReference type="RuleBase" id="RU000489"/>
    </source>
</evidence>
<evidence type="ECO:0000259" key="8">
    <source>
        <dbReference type="PROSITE" id="PS50940"/>
    </source>
</evidence>
<dbReference type="InterPro" id="IPR029070">
    <property type="entry name" value="Chitinase_insertion_sf"/>
</dbReference>
<reference evidence="10 11" key="1">
    <citation type="submission" date="2019-01" db="EMBL/GenBank/DDBJ databases">
        <title>A draft genome assembly of the solar-powered sea slug Elysia chlorotica.</title>
        <authorList>
            <person name="Cai H."/>
            <person name="Li Q."/>
            <person name="Fang X."/>
            <person name="Li J."/>
            <person name="Curtis N.E."/>
            <person name="Altenburger A."/>
            <person name="Shibata T."/>
            <person name="Feng M."/>
            <person name="Maeda T."/>
            <person name="Schwartz J.A."/>
            <person name="Shigenobu S."/>
            <person name="Lundholm N."/>
            <person name="Nishiyama T."/>
            <person name="Yang H."/>
            <person name="Hasebe M."/>
            <person name="Li S."/>
            <person name="Pierce S.K."/>
            <person name="Wang J."/>
        </authorList>
    </citation>
    <scope>NUCLEOTIDE SEQUENCE [LARGE SCALE GENOMIC DNA]</scope>
    <source>
        <strain evidence="10">EC2010</strain>
        <tissue evidence="10">Whole organism of an adult</tissue>
    </source>
</reference>
<keyword evidence="3 6" id="KW-0378">Hydrolase</keyword>
<dbReference type="SUPFAM" id="SSF57625">
    <property type="entry name" value="Invertebrate chitin-binding proteins"/>
    <property type="match status" value="1"/>
</dbReference>
<sequence length="825" mass="92355">MYALLNSDLPLIKHPKIKFIPYTAVENPIYALLNSPRRLRLAVVSKMWIPLLTGRASILLVMLVILLPHGFALTLPDTYKAIQSIANNTEEEVTRLDKASIAKDATDKENNTAHERVRRHSPTPFDRNPFSPPRTVHYYSVSPSNRRTQVYNDKSRDSFSQRQYRTANPLRKPDEIVVASSHNENRDVTPNSYLTRGSSLMEQRQDMTTKRAQGNFDGYTHSLHPWAEQRQQYNKQKTGGSNQNVAHTTRRVEYPNGDRIEKPGSHLDLGSEKPAGKSMEKTLPVGQSPAKTMMTVISEMRAAGSGKEIQSDNYPSTPEPVMYAGRLEGDSSAVVEPDSYQGELLTKPRPPDAGSQEAPADATLGLLTSHPHGLYKRTLQLKEKNRDLKILLAVGGWKIGSKPFLPVIQNSSTWRTWITNVIEYLRRFGFDGLDMDWEFPGWRGSGPEDRHKFTLFMKDIHDAFAGETEVSGKPKLILTLAAASSAFYVEKSYEAAEIHKYVDYILLMTYNFHGSGWEKYTGHHTPLLPHPLDPEGEQRELYVVRKTKLTTGVRAPADGGNTKGKYTEESGILSHYEICEHVIQDGWTVEWIDEQKAPYAHGQGEWVGFDSPDSFYIKAVTVLQEGLAGAFIWSVEMDDFNGHCGGPKFPLIRTVYEVFTQHPLSSSSPSTSAQLRVVSNTAQGQNTPINSAAATHSNPGDQETSARQGSITEDSSSSSQTADHQYEHEPDADGHLSKPWQALTDYDYEYYHWDDDSGSEIHEHVDCNDMGLGIHSAPHSCHHFVLCMPINGHDLGPSLMACPSGTLFDDSLKVCNHRHLVRCHH</sequence>
<feature type="region of interest" description="Disordered" evidence="7">
    <location>
        <begin position="684"/>
        <end position="738"/>
    </location>
</feature>
<dbReference type="InterPro" id="IPR017853">
    <property type="entry name" value="GH"/>
</dbReference>
<dbReference type="PROSITE" id="PS01095">
    <property type="entry name" value="GH18_1"/>
    <property type="match status" value="1"/>
</dbReference>
<proteinExistence type="inferred from homology"/>
<dbReference type="PANTHER" id="PTHR11177">
    <property type="entry name" value="CHITINASE"/>
    <property type="match status" value="1"/>
</dbReference>
<dbReference type="Proteomes" id="UP000271974">
    <property type="component" value="Unassembled WGS sequence"/>
</dbReference>
<evidence type="ECO:0000256" key="5">
    <source>
        <dbReference type="ARBA" id="ARBA00023295"/>
    </source>
</evidence>
<dbReference type="InterPro" id="IPR036508">
    <property type="entry name" value="Chitin-bd_dom_sf"/>
</dbReference>
<dbReference type="SUPFAM" id="SSF54556">
    <property type="entry name" value="Chitinase insertion domain"/>
    <property type="match status" value="1"/>
</dbReference>
<dbReference type="GO" id="GO:0006032">
    <property type="term" value="P:chitin catabolic process"/>
    <property type="evidence" value="ECO:0007669"/>
    <property type="project" value="TreeGrafter"/>
</dbReference>
<dbReference type="FunFam" id="3.10.50.10:FF:000001">
    <property type="entry name" value="Chitinase 3-like 1"/>
    <property type="match status" value="1"/>
</dbReference>
<feature type="compositionally biased region" description="Basic and acidic residues" evidence="7">
    <location>
        <begin position="724"/>
        <end position="736"/>
    </location>
</feature>
<protein>
    <submittedName>
        <fullName evidence="10">Uncharacterized protein</fullName>
    </submittedName>
</protein>
<dbReference type="Gene3D" id="3.10.50.10">
    <property type="match status" value="1"/>
</dbReference>
<evidence type="ECO:0000256" key="3">
    <source>
        <dbReference type="ARBA" id="ARBA00022801"/>
    </source>
</evidence>
<organism evidence="10 11">
    <name type="scientific">Elysia chlorotica</name>
    <name type="common">Eastern emerald elysia</name>
    <name type="synonym">Sea slug</name>
    <dbReference type="NCBI Taxonomy" id="188477"/>
    <lineage>
        <taxon>Eukaryota</taxon>
        <taxon>Metazoa</taxon>
        <taxon>Spiralia</taxon>
        <taxon>Lophotrochozoa</taxon>
        <taxon>Mollusca</taxon>
        <taxon>Gastropoda</taxon>
        <taxon>Heterobranchia</taxon>
        <taxon>Euthyneura</taxon>
        <taxon>Panpulmonata</taxon>
        <taxon>Sacoglossa</taxon>
        <taxon>Placobranchoidea</taxon>
        <taxon>Plakobranchidae</taxon>
        <taxon>Elysia</taxon>
    </lineage>
</organism>
<dbReference type="EMBL" id="RQTK01001540">
    <property type="protein sequence ID" value="RUS69909.1"/>
    <property type="molecule type" value="Genomic_DNA"/>
</dbReference>
<keyword evidence="4" id="KW-1015">Disulfide bond</keyword>
<feature type="compositionally biased region" description="Polar residues" evidence="7">
    <location>
        <begin position="684"/>
        <end position="714"/>
    </location>
</feature>
<dbReference type="SMART" id="SM00636">
    <property type="entry name" value="Glyco_18"/>
    <property type="match status" value="1"/>
</dbReference>
<evidence type="ECO:0000313" key="11">
    <source>
        <dbReference type="Proteomes" id="UP000271974"/>
    </source>
</evidence>
<gene>
    <name evidence="10" type="ORF">EGW08_022331</name>
</gene>
<dbReference type="GO" id="GO:0008061">
    <property type="term" value="F:chitin binding"/>
    <property type="evidence" value="ECO:0007669"/>
    <property type="project" value="UniProtKB-KW"/>
</dbReference>
<feature type="domain" description="GH18" evidence="9">
    <location>
        <begin position="329"/>
        <end position="662"/>
    </location>
</feature>
<dbReference type="SUPFAM" id="SSF51445">
    <property type="entry name" value="(Trans)glycosidases"/>
    <property type="match status" value="1"/>
</dbReference>
<dbReference type="GO" id="GO:0005975">
    <property type="term" value="P:carbohydrate metabolic process"/>
    <property type="evidence" value="ECO:0007669"/>
    <property type="project" value="InterPro"/>
</dbReference>
<name>A0A433SL83_ELYCH</name>
<dbReference type="InterPro" id="IPR011583">
    <property type="entry name" value="Chitinase_II/V-like_cat"/>
</dbReference>
<feature type="compositionally biased region" description="Basic and acidic residues" evidence="7">
    <location>
        <begin position="255"/>
        <end position="280"/>
    </location>
</feature>
<evidence type="ECO:0000256" key="4">
    <source>
        <dbReference type="ARBA" id="ARBA00023157"/>
    </source>
</evidence>
<evidence type="ECO:0000259" key="9">
    <source>
        <dbReference type="PROSITE" id="PS51910"/>
    </source>
</evidence>
<evidence type="ECO:0000256" key="7">
    <source>
        <dbReference type="SAM" id="MobiDB-lite"/>
    </source>
</evidence>
<keyword evidence="2" id="KW-0147">Chitin-binding</keyword>
<dbReference type="AlphaFoldDB" id="A0A433SL83"/>
<evidence type="ECO:0000313" key="10">
    <source>
        <dbReference type="EMBL" id="RUS69909.1"/>
    </source>
</evidence>
<dbReference type="Gene3D" id="3.20.20.80">
    <property type="entry name" value="Glycosidases"/>
    <property type="match status" value="1"/>
</dbReference>
<dbReference type="OrthoDB" id="73875at2759"/>
<dbReference type="InterPro" id="IPR001579">
    <property type="entry name" value="Glyco_hydro_18_chit_AS"/>
</dbReference>
<dbReference type="PANTHER" id="PTHR11177:SF317">
    <property type="entry name" value="CHITINASE 12-RELATED"/>
    <property type="match status" value="1"/>
</dbReference>
<dbReference type="PROSITE" id="PS51910">
    <property type="entry name" value="GH18_2"/>
    <property type="match status" value="1"/>
</dbReference>
<dbReference type="GO" id="GO:0005576">
    <property type="term" value="C:extracellular region"/>
    <property type="evidence" value="ECO:0007669"/>
    <property type="project" value="InterPro"/>
</dbReference>
<feature type="domain" description="Chitin-binding type-2" evidence="8">
    <location>
        <begin position="764"/>
        <end position="825"/>
    </location>
</feature>
<evidence type="ECO:0000256" key="1">
    <source>
        <dbReference type="ARBA" id="ARBA00009121"/>
    </source>
</evidence>
<feature type="compositionally biased region" description="Polar residues" evidence="7">
    <location>
        <begin position="141"/>
        <end position="152"/>
    </location>
</feature>
<dbReference type="InterPro" id="IPR001223">
    <property type="entry name" value="Glyco_hydro18_cat"/>
</dbReference>
<dbReference type="Gene3D" id="2.170.140.10">
    <property type="entry name" value="Chitin binding domain"/>
    <property type="match status" value="1"/>
</dbReference>
<feature type="region of interest" description="Disordered" evidence="7">
    <location>
        <begin position="97"/>
        <end position="166"/>
    </location>
</feature>
<accession>A0A433SL83</accession>
<dbReference type="STRING" id="188477.A0A433SL83"/>
<feature type="compositionally biased region" description="Basic and acidic residues" evidence="7">
    <location>
        <begin position="97"/>
        <end position="115"/>
    </location>
</feature>
<comment type="caution">
    <text evidence="10">The sequence shown here is derived from an EMBL/GenBank/DDBJ whole genome shotgun (WGS) entry which is preliminary data.</text>
</comment>